<gene>
    <name evidence="6" type="ORF">H4W34_007655</name>
</gene>
<dbReference type="PIRSF" id="PIRSF002741">
    <property type="entry name" value="MppA"/>
    <property type="match status" value="1"/>
</dbReference>
<dbReference type="RefSeq" id="WP_192763624.1">
    <property type="nucleotide sequence ID" value="NZ_JADBDZ010000001.1"/>
</dbReference>
<organism evidence="6 7">
    <name type="scientific">Actinomadura algeriensis</name>
    <dbReference type="NCBI Taxonomy" id="1679523"/>
    <lineage>
        <taxon>Bacteria</taxon>
        <taxon>Bacillati</taxon>
        <taxon>Actinomycetota</taxon>
        <taxon>Actinomycetes</taxon>
        <taxon>Streptosporangiales</taxon>
        <taxon>Thermomonosporaceae</taxon>
        <taxon>Actinomadura</taxon>
    </lineage>
</organism>
<name>A0ABR9K4U0_9ACTN</name>
<keyword evidence="7" id="KW-1185">Reference proteome</keyword>
<dbReference type="Gene3D" id="3.10.105.10">
    <property type="entry name" value="Dipeptide-binding Protein, Domain 3"/>
    <property type="match status" value="1"/>
</dbReference>
<dbReference type="InterPro" id="IPR030678">
    <property type="entry name" value="Peptide/Ni-bd"/>
</dbReference>
<keyword evidence="3 4" id="KW-0732">Signal</keyword>
<dbReference type="Gene3D" id="3.40.190.10">
    <property type="entry name" value="Periplasmic binding protein-like II"/>
    <property type="match status" value="1"/>
</dbReference>
<comment type="similarity">
    <text evidence="1">Belongs to the bacterial solute-binding protein 5 family.</text>
</comment>
<evidence type="ECO:0000259" key="5">
    <source>
        <dbReference type="Pfam" id="PF00496"/>
    </source>
</evidence>
<accession>A0ABR9K4U0</accession>
<sequence>MGLLTTRRHRRHRTKSRAGTVSALVFATCTVLATSCSGGGTPGAGSGADGPPVRGGRLIYGLGADANGFNPVTDSFSTQTYAMAGTIIETLTAIDATGRWRPLLAESVEPNEDSTRWTIKLRQGVSFSTGEPVNAEVVKANLAAQKASPLTAAVLAPVSVITAVDARTVQVDLAGPWVSFPTTLSTQIGMIVPPASLTAPDRASRRPVGTGPFVFQSYTPDNRFIVKRNPEYWRDGLPYLDGVEFRILPDFQTRAQTLESGGLTAMATQRDTDIVKFGKLAEQGAYELYRTSGMAVPELAFMLNTAAGPTKDLRVRRAMAHATDRDAFIETLRSDLTKPADGPWSPDSPWYVPGGYPAFDPAEAKSLIDEYERENGPVRIELLSVPDQSSMQNAELVQDMWGKAGMEVSVRQADQSTLIERALTGNYGAIVWEQFTRPDPDGEYSFLHSRFVQPVGSISINMSRIKDEQLSAALDAGRASSDEATREKAYATVQKRLRATLPFIWVDHLSTSAVITKSNVHGLARYELPDGSTAEPLTGSATHPFGQIWLGG</sequence>
<evidence type="ECO:0000256" key="3">
    <source>
        <dbReference type="ARBA" id="ARBA00022729"/>
    </source>
</evidence>
<evidence type="ECO:0000256" key="1">
    <source>
        <dbReference type="ARBA" id="ARBA00005695"/>
    </source>
</evidence>
<dbReference type="PANTHER" id="PTHR30290:SF9">
    <property type="entry name" value="OLIGOPEPTIDE-BINDING PROTEIN APPA"/>
    <property type="match status" value="1"/>
</dbReference>
<evidence type="ECO:0000256" key="2">
    <source>
        <dbReference type="ARBA" id="ARBA00022448"/>
    </source>
</evidence>
<dbReference type="PANTHER" id="PTHR30290">
    <property type="entry name" value="PERIPLASMIC BINDING COMPONENT OF ABC TRANSPORTER"/>
    <property type="match status" value="1"/>
</dbReference>
<evidence type="ECO:0000313" key="6">
    <source>
        <dbReference type="EMBL" id="MBE1537822.1"/>
    </source>
</evidence>
<protein>
    <submittedName>
        <fullName evidence="6">ABC-type transport system substrate-binding protein</fullName>
    </submittedName>
</protein>
<evidence type="ECO:0000313" key="7">
    <source>
        <dbReference type="Proteomes" id="UP000627838"/>
    </source>
</evidence>
<evidence type="ECO:0000256" key="4">
    <source>
        <dbReference type="SAM" id="SignalP"/>
    </source>
</evidence>
<feature type="signal peptide" evidence="4">
    <location>
        <begin position="1"/>
        <end position="33"/>
    </location>
</feature>
<proteinExistence type="inferred from homology"/>
<dbReference type="InterPro" id="IPR000914">
    <property type="entry name" value="SBP_5_dom"/>
</dbReference>
<dbReference type="InterPro" id="IPR039424">
    <property type="entry name" value="SBP_5"/>
</dbReference>
<dbReference type="Proteomes" id="UP000627838">
    <property type="component" value="Unassembled WGS sequence"/>
</dbReference>
<feature type="chain" id="PRO_5045047178" evidence="4">
    <location>
        <begin position="34"/>
        <end position="552"/>
    </location>
</feature>
<reference evidence="6 7" key="1">
    <citation type="submission" date="2020-10" db="EMBL/GenBank/DDBJ databases">
        <title>Sequencing the genomes of 1000 actinobacteria strains.</title>
        <authorList>
            <person name="Klenk H.-P."/>
        </authorList>
    </citation>
    <scope>NUCLEOTIDE SEQUENCE [LARGE SCALE GENOMIC DNA]</scope>
    <source>
        <strain evidence="6 7">DSM 46744</strain>
    </source>
</reference>
<feature type="domain" description="Solute-binding protein family 5" evidence="5">
    <location>
        <begin position="101"/>
        <end position="442"/>
    </location>
</feature>
<comment type="caution">
    <text evidence="6">The sequence shown here is derived from an EMBL/GenBank/DDBJ whole genome shotgun (WGS) entry which is preliminary data.</text>
</comment>
<dbReference type="SUPFAM" id="SSF53850">
    <property type="entry name" value="Periplasmic binding protein-like II"/>
    <property type="match status" value="1"/>
</dbReference>
<keyword evidence="2" id="KW-0813">Transport</keyword>
<dbReference type="EMBL" id="JADBDZ010000001">
    <property type="protein sequence ID" value="MBE1537822.1"/>
    <property type="molecule type" value="Genomic_DNA"/>
</dbReference>
<dbReference type="Pfam" id="PF00496">
    <property type="entry name" value="SBP_bac_5"/>
    <property type="match status" value="1"/>
</dbReference>